<proteinExistence type="predicted"/>
<dbReference type="PANTHER" id="PTHR38434:SF1">
    <property type="entry name" value="BLL2549 PROTEIN"/>
    <property type="match status" value="1"/>
</dbReference>
<dbReference type="PANTHER" id="PTHR38434">
    <property type="entry name" value="BLL2549 PROTEIN"/>
    <property type="match status" value="1"/>
</dbReference>
<dbReference type="AlphaFoldDB" id="A0A9X3NFR5"/>
<keyword evidence="1" id="KW-0812">Transmembrane</keyword>
<gene>
    <name evidence="2" type="ORF">OJ997_36100</name>
</gene>
<dbReference type="InterPro" id="IPR019286">
    <property type="entry name" value="DUF2339_TM"/>
</dbReference>
<evidence type="ECO:0000256" key="1">
    <source>
        <dbReference type="SAM" id="Phobius"/>
    </source>
</evidence>
<evidence type="ECO:0000313" key="2">
    <source>
        <dbReference type="EMBL" id="MDA0185783.1"/>
    </source>
</evidence>
<keyword evidence="3" id="KW-1185">Reference proteome</keyword>
<sequence length="302" mass="30546">TSTSATRRPTRSARCSAWAAAPPHTVVTRAADAALGRGSSADWYFAALGLVAQLALAIGHVLGTEAPIDALAGTAAHADALVAVGSLGVVAFLGARLSGVALLDVLALTAVAHFTGLVFEGLPLTIALAAEAGLLALVSQRASLAFAALAAIHTLAVLAPPLALVDGLDEPLKAALGLVAVTAALAATRIGRRIVPFALLYLASVEVVTAGGAEHTGQTLLSVLWALTGVGALVVGLVADRKEIRLAALSLLALTAAKVFLYDLSELDSLARVASFIGFGILLLLGAFAWQRVRPRALPSEA</sequence>
<feature type="transmembrane region" description="Helical" evidence="1">
    <location>
        <begin position="246"/>
        <end position="264"/>
    </location>
</feature>
<feature type="transmembrane region" description="Helical" evidence="1">
    <location>
        <begin position="105"/>
        <end position="130"/>
    </location>
</feature>
<comment type="caution">
    <text evidence="2">The sequence shown here is derived from an EMBL/GenBank/DDBJ whole genome shotgun (WGS) entry which is preliminary data.</text>
</comment>
<reference evidence="2" key="1">
    <citation type="submission" date="2022-10" db="EMBL/GenBank/DDBJ databases">
        <title>The WGS of Solirubrobacter phytolaccae KCTC 29190.</title>
        <authorList>
            <person name="Jiang Z."/>
        </authorList>
    </citation>
    <scope>NUCLEOTIDE SEQUENCE</scope>
    <source>
        <strain evidence="2">KCTC 29190</strain>
    </source>
</reference>
<feature type="transmembrane region" description="Helical" evidence="1">
    <location>
        <begin position="70"/>
        <end position="93"/>
    </location>
</feature>
<evidence type="ECO:0000313" key="3">
    <source>
        <dbReference type="Proteomes" id="UP001147653"/>
    </source>
</evidence>
<keyword evidence="1" id="KW-0472">Membrane</keyword>
<feature type="transmembrane region" description="Helical" evidence="1">
    <location>
        <begin position="270"/>
        <end position="290"/>
    </location>
</feature>
<feature type="transmembrane region" description="Helical" evidence="1">
    <location>
        <begin position="142"/>
        <end position="165"/>
    </location>
</feature>
<feature type="transmembrane region" description="Helical" evidence="1">
    <location>
        <begin position="43"/>
        <end position="63"/>
    </location>
</feature>
<keyword evidence="1" id="KW-1133">Transmembrane helix</keyword>
<dbReference type="RefSeq" id="WP_270030304.1">
    <property type="nucleotide sequence ID" value="NZ_JAPDDP010000149.1"/>
</dbReference>
<dbReference type="Pfam" id="PF10101">
    <property type="entry name" value="DUF2339"/>
    <property type="match status" value="1"/>
</dbReference>
<protein>
    <submittedName>
        <fullName evidence="2">DUF2339 domain-containing protein</fullName>
    </submittedName>
</protein>
<organism evidence="2 3">
    <name type="scientific">Solirubrobacter phytolaccae</name>
    <dbReference type="NCBI Taxonomy" id="1404360"/>
    <lineage>
        <taxon>Bacteria</taxon>
        <taxon>Bacillati</taxon>
        <taxon>Actinomycetota</taxon>
        <taxon>Thermoleophilia</taxon>
        <taxon>Solirubrobacterales</taxon>
        <taxon>Solirubrobacteraceae</taxon>
        <taxon>Solirubrobacter</taxon>
    </lineage>
</organism>
<feature type="transmembrane region" description="Helical" evidence="1">
    <location>
        <begin position="219"/>
        <end position="239"/>
    </location>
</feature>
<dbReference type="Proteomes" id="UP001147653">
    <property type="component" value="Unassembled WGS sequence"/>
</dbReference>
<feature type="transmembrane region" description="Helical" evidence="1">
    <location>
        <begin position="194"/>
        <end position="213"/>
    </location>
</feature>
<name>A0A9X3NFR5_9ACTN</name>
<accession>A0A9X3NFR5</accession>
<dbReference type="EMBL" id="JAPDDP010000149">
    <property type="protein sequence ID" value="MDA0185783.1"/>
    <property type="molecule type" value="Genomic_DNA"/>
</dbReference>
<feature type="non-terminal residue" evidence="2">
    <location>
        <position position="1"/>
    </location>
</feature>